<gene>
    <name evidence="2" type="ORF">BN1204_019080</name>
</gene>
<reference evidence="2" key="1">
    <citation type="journal article" date="2015" name="PLoS ONE">
        <title>Comprehensive Evaluation of Toxoplasma gondii VEG and Neospora caninum LIV Genomes with Tachyzoite Stage Transcriptome and Proteome Defines Novel Transcript Features.</title>
        <authorList>
            <person name="Ramaprasad A."/>
            <person name="Mourier T."/>
            <person name="Naeem R."/>
            <person name="Malas T.B."/>
            <person name="Moussa E."/>
            <person name="Panigrahi A."/>
            <person name="Vermont S.J."/>
            <person name="Otto T.D."/>
            <person name="Wastling J."/>
            <person name="Pain A."/>
        </authorList>
    </citation>
    <scope>NUCLEOTIDE SEQUENCE</scope>
    <source>
        <strain evidence="2">Liverpool</strain>
    </source>
</reference>
<feature type="compositionally biased region" description="Polar residues" evidence="1">
    <location>
        <begin position="517"/>
        <end position="537"/>
    </location>
</feature>
<dbReference type="AlphaFoldDB" id="A0A0F7UAM9"/>
<dbReference type="EMBL" id="LN714480">
    <property type="protein sequence ID" value="CEL66081.1"/>
    <property type="molecule type" value="Genomic_DNA"/>
</dbReference>
<feature type="region of interest" description="Disordered" evidence="1">
    <location>
        <begin position="379"/>
        <end position="483"/>
    </location>
</feature>
<feature type="compositionally biased region" description="Basic residues" evidence="1">
    <location>
        <begin position="454"/>
        <end position="469"/>
    </location>
</feature>
<name>A0A0F7UAM9_NEOCL</name>
<feature type="region of interest" description="Disordered" evidence="1">
    <location>
        <begin position="285"/>
        <end position="309"/>
    </location>
</feature>
<organism evidence="2">
    <name type="scientific">Neospora caninum (strain Liverpool)</name>
    <dbReference type="NCBI Taxonomy" id="572307"/>
    <lineage>
        <taxon>Eukaryota</taxon>
        <taxon>Sar</taxon>
        <taxon>Alveolata</taxon>
        <taxon>Apicomplexa</taxon>
        <taxon>Conoidasida</taxon>
        <taxon>Coccidia</taxon>
        <taxon>Eucoccidiorida</taxon>
        <taxon>Eimeriorina</taxon>
        <taxon>Sarcocystidae</taxon>
        <taxon>Neospora</taxon>
    </lineage>
</organism>
<proteinExistence type="predicted"/>
<protein>
    <submittedName>
        <fullName evidence="2">Uncharacterized protein</fullName>
    </submittedName>
</protein>
<accession>A0A0F7UAM9</accession>
<sequence>MAAPRHRPTDDFDPSTFSASFARKKASLASSAKKCLASSLVFLLASFLLAWRVPVLASTAAPAVDGLEGKETAGVLNDGEHAGSAEEKLVGAAVANSRAESAALSGDLDDGHDAASSGSAQGEAEEGEFAAVDGPSDVGMDDFSSLPPFFADKEHAAFADLVSSTDNSDVSGLINSLLSVMMENAEEVGIKDETSQPEDEGIRETETLVRGGLSEPFTIDGYSQLAAQELSPGMLEALDVGGAVFPAGPEETGESGKVFAAVEEAEHEEGMLQKAVELERLGDHTGSRGAALRGGRNLSEDSPSEVNAPLPAEGVEMNHDLEGSTHPAGAALAEALAVGSVLEGFPDSTALLGDPTQADLKDEASNAVALDAQAVQDASSVSASTEAEGLRADSVSGNAETAHSGAENGPWESDGAAGNREAEAADESGAAAGDVPTASAVGVEEEPTAAAQSHRSRGSARQPSRRSRASRVGAAQRESKRKTAAKTLASVVAALAVLGGGVAAYGHVRSKQRESTITESPGASPGASTTGVPTAAV</sequence>
<feature type="region of interest" description="Disordered" evidence="1">
    <location>
        <begin position="101"/>
        <end position="136"/>
    </location>
</feature>
<evidence type="ECO:0000313" key="2">
    <source>
        <dbReference type="EMBL" id="CEL66081.1"/>
    </source>
</evidence>
<evidence type="ECO:0000256" key="1">
    <source>
        <dbReference type="SAM" id="MobiDB-lite"/>
    </source>
</evidence>
<feature type="region of interest" description="Disordered" evidence="1">
    <location>
        <begin position="507"/>
        <end position="537"/>
    </location>
</feature>